<keyword evidence="4 9" id="KW-0863">Zinc-finger</keyword>
<dbReference type="InterPro" id="IPR000315">
    <property type="entry name" value="Znf_B-box"/>
</dbReference>
<evidence type="ECO:0000259" key="10">
    <source>
        <dbReference type="PROSITE" id="PS50119"/>
    </source>
</evidence>
<sequence length="345" mass="37922">MRVSVILSPHTHLYRLLYSSVTNNSKMKINCDVCNKQEATVFCPADDAALCAACDHRVHHANTLAGKHPRFPLLPPSPKDSPLCDICQDQKALLFCQQDRAILCKDCDAAIHKVNEHTMNHCRFLLTGVKLSTVALSPTGGNGVVPDQNSMSRDQEPVTVKKPVAVSAPAGYQTQKITTYVAPKSNGSGHGSTAASSISDYLIETLPGWHVENFLDSPTFYPKVDEDDQLAMFWDNELLKGSMNGCLSPETMGIWVPQAPPPAAPPPPQPLLLDPYQIQYMGFGSDQMVSGSSPFFAPINHNKITRSKRKKESDYGNCFTVPQISTPNLQEIKNNEIINSSWFLL</sequence>
<dbReference type="FunCoup" id="A0A251TYP1">
    <property type="interactions" value="655"/>
</dbReference>
<keyword evidence="13" id="KW-1185">Reference proteome</keyword>
<keyword evidence="7" id="KW-0804">Transcription</keyword>
<dbReference type="EMBL" id="MNCJ02000324">
    <property type="protein sequence ID" value="KAF5792538.1"/>
    <property type="molecule type" value="Genomic_DNA"/>
</dbReference>
<dbReference type="Pfam" id="PF00643">
    <property type="entry name" value="zf-B_box"/>
    <property type="match status" value="2"/>
</dbReference>
<dbReference type="GO" id="GO:0008270">
    <property type="term" value="F:zinc ion binding"/>
    <property type="evidence" value="ECO:0007669"/>
    <property type="project" value="UniProtKB-KW"/>
</dbReference>
<evidence type="ECO:0000256" key="8">
    <source>
        <dbReference type="ARBA" id="ARBA00023242"/>
    </source>
</evidence>
<dbReference type="Gramene" id="mRNA:HanXRQr2_Chr09g0407101">
    <property type="protein sequence ID" value="mRNA:HanXRQr2_Chr09g0407101"/>
    <property type="gene ID" value="HanXRQr2_Chr09g0407101"/>
</dbReference>
<dbReference type="OMA" id="KINCDVC"/>
<reference evidence="11 13" key="1">
    <citation type="journal article" date="2017" name="Nature">
        <title>The sunflower genome provides insights into oil metabolism, flowering and Asterid evolution.</title>
        <authorList>
            <person name="Badouin H."/>
            <person name="Gouzy J."/>
            <person name="Grassa C.J."/>
            <person name="Murat F."/>
            <person name="Staton S.E."/>
            <person name="Cottret L."/>
            <person name="Lelandais-Briere C."/>
            <person name="Owens G.L."/>
            <person name="Carrere S."/>
            <person name="Mayjonade B."/>
            <person name="Legrand L."/>
            <person name="Gill N."/>
            <person name="Kane N.C."/>
            <person name="Bowers J.E."/>
            <person name="Hubner S."/>
            <person name="Bellec A."/>
            <person name="Berard A."/>
            <person name="Berges H."/>
            <person name="Blanchet N."/>
            <person name="Boniface M.C."/>
            <person name="Brunel D."/>
            <person name="Catrice O."/>
            <person name="Chaidir N."/>
            <person name="Claudel C."/>
            <person name="Donnadieu C."/>
            <person name="Faraut T."/>
            <person name="Fievet G."/>
            <person name="Helmstetter N."/>
            <person name="King M."/>
            <person name="Knapp S.J."/>
            <person name="Lai Z."/>
            <person name="Le Paslier M.C."/>
            <person name="Lippi Y."/>
            <person name="Lorenzon L."/>
            <person name="Mandel J.R."/>
            <person name="Marage G."/>
            <person name="Marchand G."/>
            <person name="Marquand E."/>
            <person name="Bret-Mestries E."/>
            <person name="Morien E."/>
            <person name="Nambeesan S."/>
            <person name="Nguyen T."/>
            <person name="Pegot-Espagnet P."/>
            <person name="Pouilly N."/>
            <person name="Raftis F."/>
            <person name="Sallet E."/>
            <person name="Schiex T."/>
            <person name="Thomas J."/>
            <person name="Vandecasteele C."/>
            <person name="Vares D."/>
            <person name="Vear F."/>
            <person name="Vautrin S."/>
            <person name="Crespi M."/>
            <person name="Mangin B."/>
            <person name="Burke J.M."/>
            <person name="Salse J."/>
            <person name="Munos S."/>
            <person name="Vincourt P."/>
            <person name="Rieseberg L.H."/>
            <person name="Langlade N.B."/>
        </authorList>
    </citation>
    <scope>NUCLEOTIDE SEQUENCE [LARGE SCALE GENOMIC DNA]</scope>
    <source>
        <strain evidence="13">cv. SF193</strain>
        <tissue evidence="11">Leaves</tissue>
    </source>
</reference>
<evidence type="ECO:0000313" key="12">
    <source>
        <dbReference type="EMBL" id="OTG16255.1"/>
    </source>
</evidence>
<evidence type="ECO:0000313" key="13">
    <source>
        <dbReference type="Proteomes" id="UP000215914"/>
    </source>
</evidence>
<protein>
    <submittedName>
        <fullName evidence="12">Putative salt tolerance associated protein</fullName>
    </submittedName>
    <submittedName>
        <fullName evidence="11">Transcription factor interactor and regulator Znf-B family</fullName>
    </submittedName>
</protein>
<dbReference type="CDD" id="cd19821">
    <property type="entry name" value="Bbox1_BBX-like"/>
    <property type="match status" value="1"/>
</dbReference>
<dbReference type="Proteomes" id="UP000215914">
    <property type="component" value="Chromosome 9"/>
</dbReference>
<name>A0A251TYP1_HELAN</name>
<keyword evidence="6" id="KW-0805">Transcription regulation</keyword>
<evidence type="ECO:0000256" key="9">
    <source>
        <dbReference type="PROSITE-ProRule" id="PRU00024"/>
    </source>
</evidence>
<evidence type="ECO:0000256" key="4">
    <source>
        <dbReference type="ARBA" id="ARBA00022771"/>
    </source>
</evidence>
<reference evidence="11" key="3">
    <citation type="submission" date="2020-06" db="EMBL/GenBank/DDBJ databases">
        <title>Helianthus annuus Genome sequencing and assembly Release 2.</title>
        <authorList>
            <person name="Gouzy J."/>
            <person name="Langlade N."/>
            <person name="Munos S."/>
        </authorList>
    </citation>
    <scope>NUCLEOTIDE SEQUENCE</scope>
    <source>
        <tissue evidence="11">Leaves</tissue>
    </source>
</reference>
<dbReference type="InParanoid" id="A0A251TYP1"/>
<dbReference type="EMBL" id="CM007898">
    <property type="protein sequence ID" value="OTG16255.1"/>
    <property type="molecule type" value="Genomic_DNA"/>
</dbReference>
<dbReference type="PROSITE" id="PS50119">
    <property type="entry name" value="ZF_BBOX"/>
    <property type="match status" value="2"/>
</dbReference>
<dbReference type="STRING" id="4232.A0A251TYP1"/>
<organism evidence="12 13">
    <name type="scientific">Helianthus annuus</name>
    <name type="common">Common sunflower</name>
    <dbReference type="NCBI Taxonomy" id="4232"/>
    <lineage>
        <taxon>Eukaryota</taxon>
        <taxon>Viridiplantae</taxon>
        <taxon>Streptophyta</taxon>
        <taxon>Embryophyta</taxon>
        <taxon>Tracheophyta</taxon>
        <taxon>Spermatophyta</taxon>
        <taxon>Magnoliopsida</taxon>
        <taxon>eudicotyledons</taxon>
        <taxon>Gunneridae</taxon>
        <taxon>Pentapetalae</taxon>
        <taxon>asterids</taxon>
        <taxon>campanulids</taxon>
        <taxon>Asterales</taxon>
        <taxon>Asteraceae</taxon>
        <taxon>Asteroideae</taxon>
        <taxon>Heliantheae alliance</taxon>
        <taxon>Heliantheae</taxon>
        <taxon>Helianthus</taxon>
    </lineage>
</organism>
<dbReference type="GO" id="GO:0006355">
    <property type="term" value="P:regulation of DNA-templated transcription"/>
    <property type="evidence" value="ECO:0000318"/>
    <property type="project" value="GO_Central"/>
</dbReference>
<keyword evidence="3" id="KW-0677">Repeat</keyword>
<evidence type="ECO:0000256" key="1">
    <source>
        <dbReference type="ARBA" id="ARBA00004123"/>
    </source>
</evidence>
<evidence type="ECO:0000313" key="11">
    <source>
        <dbReference type="EMBL" id="KAF5792538.1"/>
    </source>
</evidence>
<dbReference type="Gene3D" id="3.30.160.60">
    <property type="entry name" value="Classic Zinc Finger"/>
    <property type="match status" value="1"/>
</dbReference>
<evidence type="ECO:0000256" key="2">
    <source>
        <dbReference type="ARBA" id="ARBA00022723"/>
    </source>
</evidence>
<dbReference type="AlphaFoldDB" id="A0A251TYP1"/>
<dbReference type="GO" id="GO:0005634">
    <property type="term" value="C:nucleus"/>
    <property type="evidence" value="ECO:0000318"/>
    <property type="project" value="GO_Central"/>
</dbReference>
<dbReference type="PANTHER" id="PTHR31832:SF52">
    <property type="entry name" value="B-BOX ZINC FINGER PROTEIN 21"/>
    <property type="match status" value="1"/>
</dbReference>
<evidence type="ECO:0000256" key="3">
    <source>
        <dbReference type="ARBA" id="ARBA00022737"/>
    </source>
</evidence>
<keyword evidence="5" id="KW-0862">Zinc</keyword>
<comment type="subcellular location">
    <subcellularLocation>
        <location evidence="1">Nucleus</location>
    </subcellularLocation>
</comment>
<evidence type="ECO:0000256" key="6">
    <source>
        <dbReference type="ARBA" id="ARBA00023015"/>
    </source>
</evidence>
<dbReference type="InterPro" id="IPR049808">
    <property type="entry name" value="CONSTANS-like_Bbox1"/>
</dbReference>
<accession>A0A251TYP1</accession>
<dbReference type="GO" id="GO:0009640">
    <property type="term" value="P:photomorphogenesis"/>
    <property type="evidence" value="ECO:0000318"/>
    <property type="project" value="GO_Central"/>
</dbReference>
<feature type="domain" description="B box-type" evidence="10">
    <location>
        <begin position="79"/>
        <end position="126"/>
    </location>
</feature>
<dbReference type="OrthoDB" id="153872at2759"/>
<dbReference type="SMART" id="SM00336">
    <property type="entry name" value="BBOX"/>
    <property type="match status" value="2"/>
</dbReference>
<evidence type="ECO:0000256" key="5">
    <source>
        <dbReference type="ARBA" id="ARBA00022833"/>
    </source>
</evidence>
<keyword evidence="2" id="KW-0479">Metal-binding</keyword>
<keyword evidence="8" id="KW-0539">Nucleus</keyword>
<dbReference type="InterPro" id="IPR051979">
    <property type="entry name" value="B-box_zinc_finger"/>
</dbReference>
<evidence type="ECO:0000256" key="7">
    <source>
        <dbReference type="ARBA" id="ARBA00023163"/>
    </source>
</evidence>
<reference evidence="12" key="2">
    <citation type="submission" date="2017-02" db="EMBL/GenBank/DDBJ databases">
        <title>Sunflower complete genome.</title>
        <authorList>
            <person name="Langlade N."/>
            <person name="Munos S."/>
        </authorList>
    </citation>
    <scope>NUCLEOTIDE SEQUENCE [LARGE SCALE GENOMIC DNA]</scope>
    <source>
        <tissue evidence="12">Leaves</tissue>
    </source>
</reference>
<proteinExistence type="predicted"/>
<feature type="domain" description="B box-type" evidence="10">
    <location>
        <begin position="26"/>
        <end position="73"/>
    </location>
</feature>
<dbReference type="PANTHER" id="PTHR31832">
    <property type="entry name" value="B-BOX ZINC FINGER PROTEIN 22"/>
    <property type="match status" value="1"/>
</dbReference>
<gene>
    <name evidence="12" type="primary">STH2</name>
    <name evidence="12" type="ORF">HannXRQ_Chr09g0269441</name>
    <name evidence="11" type="ORF">HanXRQr2_Chr09g0407101</name>
</gene>